<evidence type="ECO:0000313" key="2">
    <source>
        <dbReference type="EMBL" id="ANS25292.1"/>
    </source>
</evidence>
<accession>A0A1B1JY65</accession>
<proteinExistence type="predicted"/>
<evidence type="ECO:0000256" key="1">
    <source>
        <dbReference type="SAM" id="MobiDB-lite"/>
    </source>
</evidence>
<dbReference type="EMBL" id="CP009111">
    <property type="protein sequence ID" value="ANS25292.1"/>
    <property type="molecule type" value="Genomic_DNA"/>
</dbReference>
<dbReference type="PATRIC" id="fig|37919.13.peg.552"/>
<dbReference type="Proteomes" id="UP000186108">
    <property type="component" value="Chromosome"/>
</dbReference>
<evidence type="ECO:0000313" key="3">
    <source>
        <dbReference type="Proteomes" id="UP000186108"/>
    </source>
</evidence>
<gene>
    <name evidence="2" type="ORF">R1CP_02735</name>
</gene>
<reference evidence="2 3" key="1">
    <citation type="submission" date="2014-07" db="EMBL/GenBank/DDBJ databases">
        <authorList>
            <person name="Zhang J.E."/>
            <person name="Yang H."/>
            <person name="Guo J."/>
            <person name="Deng Z."/>
            <person name="Luo H."/>
            <person name="Luo M."/>
            <person name="Zhao B."/>
        </authorList>
    </citation>
    <scope>NUCLEOTIDE SEQUENCE [LARGE SCALE GENOMIC DNA]</scope>
    <source>
        <strain evidence="2 3">1CP</strain>
    </source>
</reference>
<organism evidence="2 3">
    <name type="scientific">Rhodococcus opacus</name>
    <name type="common">Nocardia opaca</name>
    <dbReference type="NCBI Taxonomy" id="37919"/>
    <lineage>
        <taxon>Bacteria</taxon>
        <taxon>Bacillati</taxon>
        <taxon>Actinomycetota</taxon>
        <taxon>Actinomycetes</taxon>
        <taxon>Mycobacteriales</taxon>
        <taxon>Nocardiaceae</taxon>
        <taxon>Rhodococcus</taxon>
    </lineage>
</organism>
<sequence>MSNRTRLQAPSTCRAWAHRQAAFRCRWPTRSSPWRTGRSESTRRWRVTVTRLSEVSTRAVNGAGTCLIEAFVAVADLADFKQGCDLFALQDAADDIVRPLQDRPVRVDRETLPSGTPVPTPRSCAMSRTPPRSTTRTCARSRWSAASAGWSAARRTWTLRSTWRRRPDSRAAAPNSAQGLHIVCRTWSSSLTSSADSPPVIDNSNSCAAVPYSCKMSSSASVM</sequence>
<protein>
    <submittedName>
        <fullName evidence="2">Uncharacterized protein</fullName>
    </submittedName>
</protein>
<name>A0A1B1JY65_RHOOP</name>
<feature type="region of interest" description="Disordered" evidence="1">
    <location>
        <begin position="109"/>
        <end position="135"/>
    </location>
</feature>
<dbReference type="AlphaFoldDB" id="A0A1B1JY65"/>